<accession>A0A2N3VGZ6</accession>
<organism evidence="1 2">
    <name type="scientific">Nocardia fluminea</name>
    <dbReference type="NCBI Taxonomy" id="134984"/>
    <lineage>
        <taxon>Bacteria</taxon>
        <taxon>Bacillati</taxon>
        <taxon>Actinomycetota</taxon>
        <taxon>Actinomycetes</taxon>
        <taxon>Mycobacteriales</taxon>
        <taxon>Nocardiaceae</taxon>
        <taxon>Nocardia</taxon>
    </lineage>
</organism>
<name>A0A2N3VGZ6_9NOCA</name>
<dbReference type="RefSeq" id="WP_101466725.1">
    <property type="nucleotide sequence ID" value="NZ_PJMW01000002.1"/>
</dbReference>
<gene>
    <name evidence="1" type="ORF">ATK86_5313</name>
</gene>
<evidence type="ECO:0000313" key="1">
    <source>
        <dbReference type="EMBL" id="PKV80876.1"/>
    </source>
</evidence>
<dbReference type="EMBL" id="PJMW01000002">
    <property type="protein sequence ID" value="PKV80876.1"/>
    <property type="molecule type" value="Genomic_DNA"/>
</dbReference>
<evidence type="ECO:0000313" key="2">
    <source>
        <dbReference type="Proteomes" id="UP000233766"/>
    </source>
</evidence>
<proteinExistence type="predicted"/>
<sequence>MADDITSPDELDAVRSDLITAAANAIASPEPPAPIPVRWCPNAYTSILGHLTFSDEVRDGDTVHYSIGFIAGPLHGEEPRFIIRFDLTEARS</sequence>
<dbReference type="Proteomes" id="UP000233766">
    <property type="component" value="Unassembled WGS sequence"/>
</dbReference>
<reference evidence="1 2" key="1">
    <citation type="submission" date="2017-12" db="EMBL/GenBank/DDBJ databases">
        <title>Sequencing the genomes of 1000 Actinobacteria strains.</title>
        <authorList>
            <person name="Klenk H.-P."/>
        </authorList>
    </citation>
    <scope>NUCLEOTIDE SEQUENCE [LARGE SCALE GENOMIC DNA]</scope>
    <source>
        <strain evidence="1 2">DSM 44489</strain>
    </source>
</reference>
<protein>
    <submittedName>
        <fullName evidence="1">Uncharacterized protein</fullName>
    </submittedName>
</protein>
<keyword evidence="2" id="KW-1185">Reference proteome</keyword>
<comment type="caution">
    <text evidence="1">The sequence shown here is derived from an EMBL/GenBank/DDBJ whole genome shotgun (WGS) entry which is preliminary data.</text>
</comment>
<dbReference type="AlphaFoldDB" id="A0A2N3VGZ6"/>